<evidence type="ECO:0000313" key="3">
    <source>
        <dbReference type="EMBL" id="AWG20184.1"/>
    </source>
</evidence>
<dbReference type="AlphaFoldDB" id="A0A2S1L8Z9"/>
<dbReference type="KEGG" id="ffa:FFWV33_00915"/>
<proteinExistence type="predicted"/>
<feature type="coiled-coil region" evidence="1">
    <location>
        <begin position="32"/>
        <end position="113"/>
    </location>
</feature>
<dbReference type="PROSITE" id="PS51257">
    <property type="entry name" value="PROKAR_LIPOPROTEIN"/>
    <property type="match status" value="1"/>
</dbReference>
<keyword evidence="1" id="KW-0175">Coiled coil</keyword>
<reference evidence="3 4" key="1">
    <citation type="submission" date="2017-04" db="EMBL/GenBank/DDBJ databases">
        <title>Compelte genome sequence of WV33.</title>
        <authorList>
            <person name="Lee P.C."/>
        </authorList>
    </citation>
    <scope>NUCLEOTIDE SEQUENCE [LARGE SCALE GENOMIC DNA]</scope>
    <source>
        <strain evidence="3 4">WV33</strain>
    </source>
</reference>
<gene>
    <name evidence="3" type="ORF">FFWV33_00915</name>
</gene>
<evidence type="ECO:0000256" key="1">
    <source>
        <dbReference type="SAM" id="Coils"/>
    </source>
</evidence>
<name>A0A2S1L8Z9_9FLAO</name>
<evidence type="ECO:0000256" key="2">
    <source>
        <dbReference type="SAM" id="Phobius"/>
    </source>
</evidence>
<dbReference type="Proteomes" id="UP000244527">
    <property type="component" value="Chromosome"/>
</dbReference>
<protein>
    <submittedName>
        <fullName evidence="3">Uncharacterized protein</fullName>
    </submittedName>
</protein>
<sequence>MKKILVLTFSILVMISCDKKQEAKQAVVPEKITEVDSTLIRQQQQMAQAKKQVDSLVQKKDSLLQVVTGTQQTLARLNDSKNEQGIASETLKLNQLSGQKSNYEEEINFRKKEIELTDKKLELYNQEKAMYQDHKKAMYAKGAKPQALAKIDTLLTSVNTKISRLNTVSEEANKALAQAKDDATTIDDQQDAMSKKISTAYLSKVVFEDFAKQEKIAVDAQIQELDSIIDIRKIAISTMAAPSPIEKDSLTMGLLAPEKSKNTIATQKETKNRLYYAFGAVGIVIVVFGLFNFIGKKKKTSGTDYFN</sequence>
<dbReference type="RefSeq" id="WP_108739152.1">
    <property type="nucleotide sequence ID" value="NZ_CP020918.1"/>
</dbReference>
<accession>A0A2S1L8Z9</accession>
<feature type="transmembrane region" description="Helical" evidence="2">
    <location>
        <begin position="274"/>
        <end position="294"/>
    </location>
</feature>
<dbReference type="EMBL" id="CP020918">
    <property type="protein sequence ID" value="AWG20184.1"/>
    <property type="molecule type" value="Genomic_DNA"/>
</dbReference>
<keyword evidence="4" id="KW-1185">Reference proteome</keyword>
<keyword evidence="2" id="KW-0472">Membrane</keyword>
<keyword evidence="2" id="KW-1133">Transmembrane helix</keyword>
<keyword evidence="2" id="KW-0812">Transmembrane</keyword>
<dbReference type="OrthoDB" id="9838795at2"/>
<evidence type="ECO:0000313" key="4">
    <source>
        <dbReference type="Proteomes" id="UP000244527"/>
    </source>
</evidence>
<organism evidence="3 4">
    <name type="scientific">Flavobacterium faecale</name>
    <dbReference type="NCBI Taxonomy" id="1355330"/>
    <lineage>
        <taxon>Bacteria</taxon>
        <taxon>Pseudomonadati</taxon>
        <taxon>Bacteroidota</taxon>
        <taxon>Flavobacteriia</taxon>
        <taxon>Flavobacteriales</taxon>
        <taxon>Flavobacteriaceae</taxon>
        <taxon>Flavobacterium</taxon>
    </lineage>
</organism>